<organism evidence="2 3">
    <name type="scientific">Stylosanthes scabra</name>
    <dbReference type="NCBI Taxonomy" id="79078"/>
    <lineage>
        <taxon>Eukaryota</taxon>
        <taxon>Viridiplantae</taxon>
        <taxon>Streptophyta</taxon>
        <taxon>Embryophyta</taxon>
        <taxon>Tracheophyta</taxon>
        <taxon>Spermatophyta</taxon>
        <taxon>Magnoliopsida</taxon>
        <taxon>eudicotyledons</taxon>
        <taxon>Gunneridae</taxon>
        <taxon>Pentapetalae</taxon>
        <taxon>rosids</taxon>
        <taxon>fabids</taxon>
        <taxon>Fabales</taxon>
        <taxon>Fabaceae</taxon>
        <taxon>Papilionoideae</taxon>
        <taxon>50 kb inversion clade</taxon>
        <taxon>dalbergioids sensu lato</taxon>
        <taxon>Dalbergieae</taxon>
        <taxon>Pterocarpus clade</taxon>
        <taxon>Stylosanthes</taxon>
    </lineage>
</organism>
<proteinExistence type="predicted"/>
<name>A0ABU6ZNA4_9FABA</name>
<evidence type="ECO:0000313" key="2">
    <source>
        <dbReference type="EMBL" id="MED6223411.1"/>
    </source>
</evidence>
<evidence type="ECO:0000256" key="1">
    <source>
        <dbReference type="SAM" id="MobiDB-lite"/>
    </source>
</evidence>
<reference evidence="2 3" key="1">
    <citation type="journal article" date="2023" name="Plants (Basel)">
        <title>Bridging the Gap: Combining Genomics and Transcriptomics Approaches to Understand Stylosanthes scabra, an Orphan Legume from the Brazilian Caatinga.</title>
        <authorList>
            <person name="Ferreira-Neto J.R.C."/>
            <person name="da Silva M.D."/>
            <person name="Binneck E."/>
            <person name="de Melo N.F."/>
            <person name="da Silva R.H."/>
            <person name="de Melo A.L.T.M."/>
            <person name="Pandolfi V."/>
            <person name="Bustamante F.O."/>
            <person name="Brasileiro-Vidal A.C."/>
            <person name="Benko-Iseppon A.M."/>
        </authorList>
    </citation>
    <scope>NUCLEOTIDE SEQUENCE [LARGE SCALE GENOMIC DNA]</scope>
    <source>
        <tissue evidence="2">Leaves</tissue>
    </source>
</reference>
<gene>
    <name evidence="2" type="ORF">PIB30_073732</name>
</gene>
<feature type="region of interest" description="Disordered" evidence="1">
    <location>
        <begin position="20"/>
        <end position="44"/>
    </location>
</feature>
<evidence type="ECO:0000313" key="3">
    <source>
        <dbReference type="Proteomes" id="UP001341840"/>
    </source>
</evidence>
<protein>
    <submittedName>
        <fullName evidence="2">Uncharacterized protein</fullName>
    </submittedName>
</protein>
<sequence length="117" mass="13353">MIVGEQFKALSKLKIPELKRRRCTETETPNSSEQHQQRRGDAPWAYDDSFASEENKWNNGVVLKVLGHVVISAEKMEGKKTAKTASLLSYGTSHTPRWPRLCQLLPVTLHVIHFRNV</sequence>
<dbReference type="EMBL" id="JASCZI010272761">
    <property type="protein sequence ID" value="MED6223411.1"/>
    <property type="molecule type" value="Genomic_DNA"/>
</dbReference>
<accession>A0ABU6ZNA4</accession>
<keyword evidence="3" id="KW-1185">Reference proteome</keyword>
<comment type="caution">
    <text evidence="2">The sequence shown here is derived from an EMBL/GenBank/DDBJ whole genome shotgun (WGS) entry which is preliminary data.</text>
</comment>
<dbReference type="Proteomes" id="UP001341840">
    <property type="component" value="Unassembled WGS sequence"/>
</dbReference>